<keyword evidence="2" id="KW-1185">Reference proteome</keyword>
<gene>
    <name evidence="1" type="ORF">SAMN04488522_105215</name>
</gene>
<name>A0A1M5J635_9SPHI</name>
<evidence type="ECO:0000313" key="1">
    <source>
        <dbReference type="EMBL" id="SHG36047.1"/>
    </source>
</evidence>
<sequence length="86" mass="10082">MEFFIVVYLIGEMLKRYSLRKTLFFLRESFVIFLCKFRLGALKGGIWSCWTGVVPAKARGYLQFFRSVEVCSKVYIPCLLPKELVM</sequence>
<evidence type="ECO:0000313" key="2">
    <source>
        <dbReference type="Proteomes" id="UP000184287"/>
    </source>
</evidence>
<reference evidence="2" key="1">
    <citation type="submission" date="2016-11" db="EMBL/GenBank/DDBJ databases">
        <authorList>
            <person name="Varghese N."/>
            <person name="Submissions S."/>
        </authorList>
    </citation>
    <scope>NUCLEOTIDE SEQUENCE [LARGE SCALE GENOMIC DNA]</scope>
    <source>
        <strain evidence="2">DSM 16990</strain>
    </source>
</reference>
<protein>
    <submittedName>
        <fullName evidence="1">Uncharacterized protein</fullName>
    </submittedName>
</protein>
<accession>A0A1M5J635</accession>
<proteinExistence type="predicted"/>
<dbReference type="Proteomes" id="UP000184287">
    <property type="component" value="Unassembled WGS sequence"/>
</dbReference>
<dbReference type="AlphaFoldDB" id="A0A1M5J635"/>
<organism evidence="1 2">
    <name type="scientific">Pedobacter caeni</name>
    <dbReference type="NCBI Taxonomy" id="288992"/>
    <lineage>
        <taxon>Bacteria</taxon>
        <taxon>Pseudomonadati</taxon>
        <taxon>Bacteroidota</taxon>
        <taxon>Sphingobacteriia</taxon>
        <taxon>Sphingobacteriales</taxon>
        <taxon>Sphingobacteriaceae</taxon>
        <taxon>Pedobacter</taxon>
    </lineage>
</organism>
<dbReference type="EMBL" id="FQUQ01000005">
    <property type="protein sequence ID" value="SHG36047.1"/>
    <property type="molecule type" value="Genomic_DNA"/>
</dbReference>